<organism evidence="4 5">
    <name type="scientific">Runella salmonicolor</name>
    <dbReference type="NCBI Taxonomy" id="2950278"/>
    <lineage>
        <taxon>Bacteria</taxon>
        <taxon>Pseudomonadati</taxon>
        <taxon>Bacteroidota</taxon>
        <taxon>Cytophagia</taxon>
        <taxon>Cytophagales</taxon>
        <taxon>Spirosomataceae</taxon>
        <taxon>Runella</taxon>
    </lineage>
</organism>
<keyword evidence="5" id="KW-1185">Reference proteome</keyword>
<dbReference type="InterPro" id="IPR013517">
    <property type="entry name" value="FG-GAP"/>
</dbReference>
<feature type="domain" description="ASPIC/UnbV" evidence="3">
    <location>
        <begin position="444"/>
        <end position="511"/>
    </location>
</feature>
<proteinExistence type="predicted"/>
<dbReference type="PANTHER" id="PTHR16026">
    <property type="entry name" value="CARTILAGE ACIDIC PROTEIN 1"/>
    <property type="match status" value="1"/>
</dbReference>
<gene>
    <name evidence="4" type="ORF">NCI00_29100</name>
</gene>
<keyword evidence="2" id="KW-1133">Transmembrane helix</keyword>
<dbReference type="Pfam" id="PF13517">
    <property type="entry name" value="FG-GAP_3"/>
    <property type="match status" value="4"/>
</dbReference>
<reference evidence="4 5" key="1">
    <citation type="submission" date="2022-06" db="EMBL/GenBank/DDBJ databases">
        <title>Runella sp. S5 genome sequencing.</title>
        <authorList>
            <person name="Park S."/>
        </authorList>
    </citation>
    <scope>NUCLEOTIDE SEQUENCE [LARGE SCALE GENOMIC DNA]</scope>
    <source>
        <strain evidence="4 5">S5</strain>
    </source>
</reference>
<accession>A0ABT1FXN3</accession>
<keyword evidence="2" id="KW-0812">Transmembrane</keyword>
<dbReference type="InterPro" id="IPR028994">
    <property type="entry name" value="Integrin_alpha_N"/>
</dbReference>
<feature type="transmembrane region" description="Helical" evidence="2">
    <location>
        <begin position="21"/>
        <end position="40"/>
    </location>
</feature>
<evidence type="ECO:0000259" key="3">
    <source>
        <dbReference type="Pfam" id="PF07593"/>
    </source>
</evidence>
<evidence type="ECO:0000313" key="4">
    <source>
        <dbReference type="EMBL" id="MCP1386536.1"/>
    </source>
</evidence>
<keyword evidence="2" id="KW-0472">Membrane</keyword>
<sequence length="541" mass="60037">MMFINNSMKVDKEKMTNINQLVIKTIGVLLVSLSSLWGQLRFLNATAQLPNANYAGYWSKAVVDLDGNGLDDIISTQVGNKSMYVFYQTQPGTFRAELIKKFTTLWPLSTTVGDLNNDKRNDIITGSNRDGLTIQYNQGSGVFREDTVMNPRILMQAASMVDINNDGWLDYSACNDNGLNQLWKNDKTGKLIPVFDWIDFKTVPTSDNSGNYGLVWSDIDNDGDLDLYIAKCSIYAMNAPTDPRRINQLFINNTYSSLNGEIIKNPQDFSINPTGWFTEAALAYNVKISGQSWSADFADIDNDGDQDLLVTNHESPTMLLENDGTGHFTDITTTSQLAGLGHPLQGIMRDFDNDGYVDILIAGNTEGQLWRNNHNKTFTKQANAFGSAITNSFAVGDLNHDGFYDVYTSYNPSLNKPDSLWLNPTNTNHFLAVTLQGRQSNTNGVGAKITAYLSDQTIQVREVRAGESYGITNTYTQIIGLGQQAMVTKVVLQWPSGQVDTYLNPNIDQYLYLTEGGCIDTLPNQPCQTSCKCGVVEVRRI</sequence>
<dbReference type="Pfam" id="PF07593">
    <property type="entry name" value="UnbV_ASPIC"/>
    <property type="match status" value="1"/>
</dbReference>
<comment type="caution">
    <text evidence="4">The sequence shown here is derived from an EMBL/GenBank/DDBJ whole genome shotgun (WGS) entry which is preliminary data.</text>
</comment>
<name>A0ABT1FXN3_9BACT</name>
<evidence type="ECO:0000313" key="5">
    <source>
        <dbReference type="Proteomes" id="UP001204772"/>
    </source>
</evidence>
<dbReference type="Gene3D" id="2.130.10.130">
    <property type="entry name" value="Integrin alpha, N-terminal"/>
    <property type="match status" value="2"/>
</dbReference>
<dbReference type="RefSeq" id="WP_253533446.1">
    <property type="nucleotide sequence ID" value="NZ_JAMZEL010000028.1"/>
</dbReference>
<dbReference type="EMBL" id="JAMZEL010000028">
    <property type="protein sequence ID" value="MCP1386536.1"/>
    <property type="molecule type" value="Genomic_DNA"/>
</dbReference>
<evidence type="ECO:0000256" key="1">
    <source>
        <dbReference type="ARBA" id="ARBA00022729"/>
    </source>
</evidence>
<protein>
    <submittedName>
        <fullName evidence="4">CRTAC1 family protein</fullName>
    </submittedName>
</protein>
<dbReference type="SUPFAM" id="SSF69318">
    <property type="entry name" value="Integrin alpha N-terminal domain"/>
    <property type="match status" value="1"/>
</dbReference>
<evidence type="ECO:0000256" key="2">
    <source>
        <dbReference type="SAM" id="Phobius"/>
    </source>
</evidence>
<dbReference type="Proteomes" id="UP001204772">
    <property type="component" value="Unassembled WGS sequence"/>
</dbReference>
<keyword evidence="1" id="KW-0732">Signal</keyword>
<dbReference type="InterPro" id="IPR011519">
    <property type="entry name" value="UnbV_ASPIC"/>
</dbReference>
<dbReference type="PANTHER" id="PTHR16026:SF0">
    <property type="entry name" value="CARTILAGE ACIDIC PROTEIN 1"/>
    <property type="match status" value="1"/>
</dbReference>
<dbReference type="InterPro" id="IPR027039">
    <property type="entry name" value="Crtac1"/>
</dbReference>